<dbReference type="PANTHER" id="PTHR36842">
    <property type="entry name" value="PROTEIN TOLB HOMOLOG"/>
    <property type="match status" value="1"/>
</dbReference>
<dbReference type="Pfam" id="PF07676">
    <property type="entry name" value="PD40"/>
    <property type="match status" value="3"/>
</dbReference>
<sequence length="1024" mass="114091">MKKQYFSLVVRRLYLVLLAIGVSAPVAFGQYFGRNKAQYKKLDFEVLETPHFEIYHYLKNKTVPNELGQASERWYTWHSKILGHRFKQQNPLIFYNHHADFQQTTVISGLLGTGTGGVTEGLRNRVIMPLTASNQQTDHVLGHELVHAFQYDMLLNNDSTSANNLNNIPLWMVEGLAEYMSIGRVDAHTAMWMRDAVLNKDIPTVDDLYRKQHLYFPYRYGQALWAYIAGLYGDNIIAPLFRATGKYGVTRGMLLTLGSDDKGISRAWKNALTDYYAPFMKDTTAVVGKRLISEKNGGQMNVSPALSPDGKYVAFISERNVISTDLYIADAQTGKIIKRISNNFQRSHIDEISFLEAAGTWSPDSKQFASIIFSKGRTNLLVLDVARGRTVREIEIPGVEYINNAAWSPDGRSILISGLVEGRSDLYLYDLNTRKVENLTNDAHSDLQPAWSADGRQIVFASDRGDAEHINLGGYSAYRLCTLDLATRQVNVLDIFPGADNLNPQFGPDNNRIYFLSNADGLRNLYEYNLTEKQVYRLTNYFTGISGITAFSPALSVSSQTGQMVYNVLRNRQYSVFGANVNQFTRQPVATNQVNLAAATLPPADKLANDLVGNNIRTQARNKLADSMAFTSRAYDPKFELTYIGGSAGGGTATYRGQGPVAAGGVATLFTDILNNHQVMGAVQLNGEIYDLAGQVAYLNQKRKFKWGASIGHIPYVYGGAFYAQDTIQVGDGQMEVLNSGLVLQRMFQDQAALFGSYAFSQTKRFEVSTSFARYSNRVDIYNTYYDALGRYVGEDRERGESAPGFNLGQTSIAFVGDNSTAGVTSPLNGHRFRFDIGRTYGGINYNTILADYRKYWFTRPVGFALRAMHYGRYGGDAERMFPLYLGNEYFVRGYNNASFRGDMTPDENSLSINQVIGSRLAVANAEVRLPFSGPERLSLIKSGFLFSDLVFFADGGLAWSKADAVSMSAKTASRNMHYPVYSTGASLRINLFGYIIVEPYYAIPLQRNGFQPNFGFFLSGGGF</sequence>
<proteinExistence type="inferred from homology"/>
<name>A0A5M6DG22_9BACT</name>
<dbReference type="SUPFAM" id="SSF82171">
    <property type="entry name" value="DPP6 N-terminal domain-like"/>
    <property type="match status" value="1"/>
</dbReference>
<dbReference type="Proteomes" id="UP000323426">
    <property type="component" value="Unassembled WGS sequence"/>
</dbReference>
<evidence type="ECO:0000313" key="2">
    <source>
        <dbReference type="EMBL" id="KAA5546517.1"/>
    </source>
</evidence>
<keyword evidence="3" id="KW-1185">Reference proteome</keyword>
<dbReference type="InterPro" id="IPR011659">
    <property type="entry name" value="WD40"/>
</dbReference>
<gene>
    <name evidence="2" type="ORF">F0145_11555</name>
</gene>
<dbReference type="AlphaFoldDB" id="A0A5M6DG22"/>
<accession>A0A5M6DG22</accession>
<evidence type="ECO:0000256" key="1">
    <source>
        <dbReference type="ARBA" id="ARBA00009820"/>
    </source>
</evidence>
<organism evidence="2 3">
    <name type="scientific">Adhaeribacter rhizoryzae</name>
    <dbReference type="NCBI Taxonomy" id="2607907"/>
    <lineage>
        <taxon>Bacteria</taxon>
        <taxon>Pseudomonadati</taxon>
        <taxon>Bacteroidota</taxon>
        <taxon>Cytophagia</taxon>
        <taxon>Cytophagales</taxon>
        <taxon>Hymenobacteraceae</taxon>
        <taxon>Adhaeribacter</taxon>
    </lineage>
</organism>
<dbReference type="InterPro" id="IPR011042">
    <property type="entry name" value="6-blade_b-propeller_TolB-like"/>
</dbReference>
<comment type="caution">
    <text evidence="2">The sequence shown here is derived from an EMBL/GenBank/DDBJ whole genome shotgun (WGS) entry which is preliminary data.</text>
</comment>
<comment type="similarity">
    <text evidence="1">Belongs to the TolB family.</text>
</comment>
<evidence type="ECO:0000313" key="3">
    <source>
        <dbReference type="Proteomes" id="UP000323426"/>
    </source>
</evidence>
<dbReference type="EMBL" id="VWSF01000007">
    <property type="protein sequence ID" value="KAA5546517.1"/>
    <property type="molecule type" value="Genomic_DNA"/>
</dbReference>
<dbReference type="Gene3D" id="2.120.10.30">
    <property type="entry name" value="TolB, C-terminal domain"/>
    <property type="match status" value="2"/>
</dbReference>
<dbReference type="RefSeq" id="WP_150088564.1">
    <property type="nucleotide sequence ID" value="NZ_VWSF01000007.1"/>
</dbReference>
<protein>
    <submittedName>
        <fullName evidence="2">TolB protein</fullName>
    </submittedName>
</protein>
<reference evidence="2 3" key="1">
    <citation type="submission" date="2019-09" db="EMBL/GenBank/DDBJ databases">
        <title>Genome sequence and assembly of Adhaeribacter sp.</title>
        <authorList>
            <person name="Chhetri G."/>
        </authorList>
    </citation>
    <scope>NUCLEOTIDE SEQUENCE [LARGE SCALE GENOMIC DNA]</scope>
    <source>
        <strain evidence="2 3">DK36</strain>
    </source>
</reference>